<protein>
    <submittedName>
        <fullName evidence="1">Uncharacterized protein</fullName>
    </submittedName>
</protein>
<reference evidence="1 3" key="1">
    <citation type="submission" date="2018-06" db="EMBL/GenBank/DDBJ databases">
        <authorList>
            <consortium name="Pathogen Informatics"/>
            <person name="Doyle S."/>
        </authorList>
    </citation>
    <scope>NUCLEOTIDE SEQUENCE [LARGE SCALE GENOMIC DNA]</scope>
    <source>
        <strain evidence="1 3">NCTC1934</strain>
    </source>
</reference>
<dbReference type="EMBL" id="UGRY01000002">
    <property type="protein sequence ID" value="SUA72673.1"/>
    <property type="molecule type" value="Genomic_DNA"/>
</dbReference>
<dbReference type="AlphaFoldDB" id="A0A378Y791"/>
<accession>A0A378Y791</accession>
<dbReference type="OrthoDB" id="4555956at2"/>
<dbReference type="STRING" id="1406858.GCA_000710895_02122"/>
<evidence type="ECO:0000313" key="3">
    <source>
        <dbReference type="Proteomes" id="UP000255467"/>
    </source>
</evidence>
<evidence type="ECO:0000313" key="2">
    <source>
        <dbReference type="EMBL" id="SUA72673.1"/>
    </source>
</evidence>
<name>A0A378Y791_9NOCA</name>
<keyword evidence="3" id="KW-1185">Reference proteome</keyword>
<dbReference type="Proteomes" id="UP000255467">
    <property type="component" value="Unassembled WGS sequence"/>
</dbReference>
<evidence type="ECO:0000313" key="1">
    <source>
        <dbReference type="EMBL" id="SUA72613.1"/>
    </source>
</evidence>
<dbReference type="EMBL" id="UGRY01000002">
    <property type="protein sequence ID" value="SUA72613.1"/>
    <property type="molecule type" value="Genomic_DNA"/>
</dbReference>
<proteinExistence type="predicted"/>
<sequence>MTTEDYDDPFDRPLGYDYEPLPDGRIPVWIMGGVGDQARAVTPWNKHDTPALLSIAEIARDAGIPAGEVVGREFLATGDANGLHDFRLKFDPRK</sequence>
<dbReference type="RefSeq" id="WP_115061399.1">
    <property type="nucleotide sequence ID" value="NZ_UGRY01000002.1"/>
</dbReference>
<organism evidence="1 3">
    <name type="scientific">Nocardia otitidiscaviarum</name>
    <dbReference type="NCBI Taxonomy" id="1823"/>
    <lineage>
        <taxon>Bacteria</taxon>
        <taxon>Bacillati</taxon>
        <taxon>Actinomycetota</taxon>
        <taxon>Actinomycetes</taxon>
        <taxon>Mycobacteriales</taxon>
        <taxon>Nocardiaceae</taxon>
        <taxon>Nocardia</taxon>
    </lineage>
</organism>
<gene>
    <name evidence="1" type="ORF">NCTC1934_00041</name>
    <name evidence="2" type="ORF">NCTC1934_00101</name>
</gene>